<accession>A0ABU1VT57</accession>
<dbReference type="RefSeq" id="WP_310055751.1">
    <property type="nucleotide sequence ID" value="NZ_JAVDVW010000002.1"/>
</dbReference>
<dbReference type="Proteomes" id="UP001267878">
    <property type="component" value="Unassembled WGS sequence"/>
</dbReference>
<proteinExistence type="predicted"/>
<name>A0ABU1VT57_9GAMM</name>
<evidence type="ECO:0000313" key="4">
    <source>
        <dbReference type="Proteomes" id="UP001267878"/>
    </source>
</evidence>
<evidence type="ECO:0000259" key="1">
    <source>
        <dbReference type="Pfam" id="PF13490"/>
    </source>
</evidence>
<feature type="domain" description="Fervidolysin-like N-terminal prodomain" evidence="2">
    <location>
        <begin position="155"/>
        <end position="219"/>
    </location>
</feature>
<dbReference type="Pfam" id="PF13490">
    <property type="entry name" value="zf-HC2"/>
    <property type="match status" value="1"/>
</dbReference>
<dbReference type="EMBL" id="JAVDVW010000002">
    <property type="protein sequence ID" value="MDR7100684.1"/>
    <property type="molecule type" value="Genomic_DNA"/>
</dbReference>
<comment type="caution">
    <text evidence="3">The sequence shown here is derived from an EMBL/GenBank/DDBJ whole genome shotgun (WGS) entry which is preliminary data.</text>
</comment>
<dbReference type="InterPro" id="IPR054399">
    <property type="entry name" value="Fervidolysin-like_N_prodom"/>
</dbReference>
<reference evidence="3 4" key="1">
    <citation type="submission" date="2023-07" db="EMBL/GenBank/DDBJ databases">
        <title>Sorghum-associated microbial communities from plants grown in Nebraska, USA.</title>
        <authorList>
            <person name="Schachtman D."/>
        </authorList>
    </citation>
    <scope>NUCLEOTIDE SEQUENCE [LARGE SCALE GENOMIC DNA]</scope>
    <source>
        <strain evidence="3 4">BE187</strain>
    </source>
</reference>
<dbReference type="Gene3D" id="1.10.10.1320">
    <property type="entry name" value="Anti-sigma factor, zinc-finger domain"/>
    <property type="match status" value="1"/>
</dbReference>
<protein>
    <recommendedName>
        <fullName evidence="5">Zinc-finger domain-containing protein</fullName>
    </recommendedName>
</protein>
<dbReference type="InterPro" id="IPR027383">
    <property type="entry name" value="Znf_put"/>
</dbReference>
<dbReference type="Pfam" id="PF22148">
    <property type="entry name" value="Fervidolysin_NPro-like"/>
    <property type="match status" value="1"/>
</dbReference>
<sequence length="226" mass="24572">MSGRVLQFGGSAHLEAQRLLPWWVNGTLEASEFERMSHHLAECAQCRCEAEELQQLRDTYAQAAPAVPAPSFANLRRRLQASDRPSPLQWRDWHRAWPQMPLWLRGLVVAQGLGILMLGGTLLMSMAPDPGLQRDGPAVYHALGATDAPPVDAQSRQLVVVFEPAMSQERMRALLHANQARIIDGPNEAGAYVLAIPAARVASARAALRATPGVVLVEPLDAAAGR</sequence>
<organism evidence="3 4">
    <name type="scientific">Agrilutibacter niabensis</name>
    <dbReference type="NCBI Taxonomy" id="380628"/>
    <lineage>
        <taxon>Bacteria</taxon>
        <taxon>Pseudomonadati</taxon>
        <taxon>Pseudomonadota</taxon>
        <taxon>Gammaproteobacteria</taxon>
        <taxon>Lysobacterales</taxon>
        <taxon>Lysobacteraceae</taxon>
        <taxon>Agrilutibacter</taxon>
    </lineage>
</organism>
<evidence type="ECO:0008006" key="5">
    <source>
        <dbReference type="Google" id="ProtNLM"/>
    </source>
</evidence>
<gene>
    <name evidence="3" type="ORF">J2X04_003065</name>
</gene>
<keyword evidence="4" id="KW-1185">Reference proteome</keyword>
<evidence type="ECO:0000259" key="2">
    <source>
        <dbReference type="Pfam" id="PF22148"/>
    </source>
</evidence>
<dbReference type="InterPro" id="IPR041916">
    <property type="entry name" value="Anti_sigma_zinc_sf"/>
</dbReference>
<evidence type="ECO:0000313" key="3">
    <source>
        <dbReference type="EMBL" id="MDR7100684.1"/>
    </source>
</evidence>
<feature type="domain" description="Putative zinc-finger" evidence="1">
    <location>
        <begin position="15"/>
        <end position="47"/>
    </location>
</feature>